<sequence length="45" mass="5320">MFSAQRVEKRRLIRKTRNQSAIPTQILETLELSNGRMTQWSLLAF</sequence>
<dbReference type="EMBL" id="KV451854">
    <property type="protein sequence ID" value="OAY21212.1"/>
    <property type="molecule type" value="Genomic_DNA"/>
</dbReference>
<protein>
    <submittedName>
        <fullName evidence="1">Uncharacterized protein</fullName>
    </submittedName>
</protein>
<dbReference type="AlphaFoldDB" id="A0A199U990"/>
<name>A0A199U990_MANES</name>
<evidence type="ECO:0000313" key="1">
    <source>
        <dbReference type="EMBL" id="OAY21212.1"/>
    </source>
</evidence>
<organism evidence="1">
    <name type="scientific">Manihot esculenta</name>
    <name type="common">Cassava</name>
    <name type="synonym">Jatropha manihot</name>
    <dbReference type="NCBI Taxonomy" id="3983"/>
    <lineage>
        <taxon>Eukaryota</taxon>
        <taxon>Viridiplantae</taxon>
        <taxon>Streptophyta</taxon>
        <taxon>Embryophyta</taxon>
        <taxon>Tracheophyta</taxon>
        <taxon>Spermatophyta</taxon>
        <taxon>Magnoliopsida</taxon>
        <taxon>eudicotyledons</taxon>
        <taxon>Gunneridae</taxon>
        <taxon>Pentapetalae</taxon>
        <taxon>rosids</taxon>
        <taxon>fabids</taxon>
        <taxon>Malpighiales</taxon>
        <taxon>Euphorbiaceae</taxon>
        <taxon>Crotonoideae</taxon>
        <taxon>Manihoteae</taxon>
        <taxon>Manihot</taxon>
    </lineage>
</organism>
<proteinExistence type="predicted"/>
<accession>A0A199U990</accession>
<reference evidence="1" key="1">
    <citation type="submission" date="2016-02" db="EMBL/GenBank/DDBJ databases">
        <title>WGS assembly of Manihot esculenta.</title>
        <authorList>
            <person name="Bredeson J.V."/>
            <person name="Prochnik S.E."/>
            <person name="Lyons J.B."/>
            <person name="Schmutz J."/>
            <person name="Grimwood J."/>
            <person name="Vrebalov J."/>
            <person name="Bart R.S."/>
            <person name="Amuge T."/>
            <person name="Ferguson M.E."/>
            <person name="Green R."/>
            <person name="Putnam N."/>
            <person name="Stites J."/>
            <person name="Rounsley S."/>
            <person name="Rokhsar D.S."/>
        </authorList>
    </citation>
    <scope>NUCLEOTIDE SEQUENCE [LARGE SCALE GENOMIC DNA]</scope>
    <source>
        <tissue evidence="1">Leaf</tissue>
    </source>
</reference>
<gene>
    <name evidence="1" type="ORF">MANES_S108000</name>
</gene>